<organism evidence="15 16">
    <name type="scientific">Plastoroseomonas hellenica</name>
    <dbReference type="NCBI Taxonomy" id="2687306"/>
    <lineage>
        <taxon>Bacteria</taxon>
        <taxon>Pseudomonadati</taxon>
        <taxon>Pseudomonadota</taxon>
        <taxon>Alphaproteobacteria</taxon>
        <taxon>Acetobacterales</taxon>
        <taxon>Acetobacteraceae</taxon>
        <taxon>Plastoroseomonas</taxon>
    </lineage>
</organism>
<keyword evidence="7" id="KW-0479">Metal-binding</keyword>
<evidence type="ECO:0000256" key="8">
    <source>
        <dbReference type="ARBA" id="ARBA00022982"/>
    </source>
</evidence>
<comment type="cofactor">
    <cofactor evidence="1">
        <name>heme b</name>
        <dbReference type="ChEBI" id="CHEBI:60344"/>
    </cofactor>
</comment>
<feature type="transmembrane region" description="Helical" evidence="13">
    <location>
        <begin position="160"/>
        <end position="182"/>
    </location>
</feature>
<dbReference type="PANTHER" id="PTHR30529:SF1">
    <property type="entry name" value="CYTOCHROME B561 HOMOLOG 2"/>
    <property type="match status" value="1"/>
</dbReference>
<comment type="caution">
    <text evidence="15">The sequence shown here is derived from an EMBL/GenBank/DDBJ whole genome shotgun (WGS) entry which is preliminary data.</text>
</comment>
<protein>
    <submittedName>
        <fullName evidence="15">Cytochrome b</fullName>
    </submittedName>
</protein>
<reference evidence="16" key="1">
    <citation type="journal article" date="2021" name="Syst. Appl. Microbiol.">
        <title>Roseomonas hellenica sp. nov., isolated from roots of wild-growing Alkanna tinctoria.</title>
        <authorList>
            <person name="Rat A."/>
            <person name="Naranjo H.D."/>
            <person name="Lebbe L."/>
            <person name="Cnockaert M."/>
            <person name="Krigas N."/>
            <person name="Grigoriadou K."/>
            <person name="Maloupa E."/>
            <person name="Willems A."/>
        </authorList>
    </citation>
    <scope>NUCLEOTIDE SEQUENCE [LARGE SCALE GENOMIC DNA]</scope>
    <source>
        <strain evidence="16">LMG 31523</strain>
    </source>
</reference>
<evidence type="ECO:0000256" key="12">
    <source>
        <dbReference type="ARBA" id="ARBA00037975"/>
    </source>
</evidence>
<dbReference type="Pfam" id="PF01292">
    <property type="entry name" value="Ni_hydr_CYTB"/>
    <property type="match status" value="1"/>
</dbReference>
<dbReference type="Gene3D" id="1.20.950.20">
    <property type="entry name" value="Transmembrane di-heme cytochromes, Chain C"/>
    <property type="match status" value="1"/>
</dbReference>
<evidence type="ECO:0000256" key="3">
    <source>
        <dbReference type="ARBA" id="ARBA00022448"/>
    </source>
</evidence>
<dbReference type="InterPro" id="IPR011577">
    <property type="entry name" value="Cyt_b561_bac/Ni-Hgenase"/>
</dbReference>
<feature type="transmembrane region" description="Helical" evidence="13">
    <location>
        <begin position="105"/>
        <end position="126"/>
    </location>
</feature>
<dbReference type="PANTHER" id="PTHR30529">
    <property type="entry name" value="CYTOCHROME B561"/>
    <property type="match status" value="1"/>
</dbReference>
<feature type="domain" description="Cytochrome b561 bacterial/Ni-hydrogenase" evidence="14">
    <location>
        <begin position="21"/>
        <end position="192"/>
    </location>
</feature>
<keyword evidence="16" id="KW-1185">Reference proteome</keyword>
<evidence type="ECO:0000256" key="6">
    <source>
        <dbReference type="ARBA" id="ARBA00022692"/>
    </source>
</evidence>
<name>A0ABS5F657_9PROT</name>
<evidence type="ECO:0000256" key="9">
    <source>
        <dbReference type="ARBA" id="ARBA00022989"/>
    </source>
</evidence>
<keyword evidence="6 13" id="KW-0812">Transmembrane</keyword>
<keyword evidence="9 13" id="KW-1133">Transmembrane helix</keyword>
<keyword evidence="4" id="KW-1003">Cell membrane</keyword>
<evidence type="ECO:0000256" key="11">
    <source>
        <dbReference type="ARBA" id="ARBA00023136"/>
    </source>
</evidence>
<dbReference type="EMBL" id="JAAGBB010000045">
    <property type="protein sequence ID" value="MBR0667991.1"/>
    <property type="molecule type" value="Genomic_DNA"/>
</dbReference>
<feature type="transmembrane region" description="Helical" evidence="13">
    <location>
        <begin position="27"/>
        <end position="49"/>
    </location>
</feature>
<evidence type="ECO:0000259" key="14">
    <source>
        <dbReference type="Pfam" id="PF01292"/>
    </source>
</evidence>
<evidence type="ECO:0000256" key="10">
    <source>
        <dbReference type="ARBA" id="ARBA00023004"/>
    </source>
</evidence>
<dbReference type="InterPro" id="IPR052168">
    <property type="entry name" value="Cytochrome_b561_oxidase"/>
</dbReference>
<dbReference type="Proteomes" id="UP001196870">
    <property type="component" value="Unassembled WGS sequence"/>
</dbReference>
<keyword evidence="10" id="KW-0408">Iron</keyword>
<evidence type="ECO:0000313" key="16">
    <source>
        <dbReference type="Proteomes" id="UP001196870"/>
    </source>
</evidence>
<keyword evidence="11 13" id="KW-0472">Membrane</keyword>
<evidence type="ECO:0000256" key="5">
    <source>
        <dbReference type="ARBA" id="ARBA00022617"/>
    </source>
</evidence>
<gene>
    <name evidence="15" type="ORF">GXW71_26790</name>
</gene>
<proteinExistence type="inferred from homology"/>
<sequence length="192" mass="21138">MDASLSPRVARIDATHPDGQYGAIAKLFHWTTVLLIAVALPVGFVIGHVKDESKMAFYAIHESAGLTILFVAILRLAWRQLSPPPALPDHVPALMRRVAAGVHHALYAVLILQPILGFLATNAWGFPLQGETAYLGFINLPKYMEANEWLAGWLQTFHTIVAWTLLGLLSAHIGGALFHHVLRRDGTLLRML</sequence>
<evidence type="ECO:0000256" key="13">
    <source>
        <dbReference type="SAM" id="Phobius"/>
    </source>
</evidence>
<evidence type="ECO:0000256" key="7">
    <source>
        <dbReference type="ARBA" id="ARBA00022723"/>
    </source>
</evidence>
<keyword evidence="8" id="KW-0249">Electron transport</keyword>
<dbReference type="RefSeq" id="WP_211855766.1">
    <property type="nucleotide sequence ID" value="NZ_JAAGBB010000045.1"/>
</dbReference>
<evidence type="ECO:0000256" key="4">
    <source>
        <dbReference type="ARBA" id="ARBA00022475"/>
    </source>
</evidence>
<evidence type="ECO:0000256" key="2">
    <source>
        <dbReference type="ARBA" id="ARBA00004651"/>
    </source>
</evidence>
<comment type="similarity">
    <text evidence="12">Belongs to the cytochrome b561 family.</text>
</comment>
<evidence type="ECO:0000256" key="1">
    <source>
        <dbReference type="ARBA" id="ARBA00001970"/>
    </source>
</evidence>
<dbReference type="InterPro" id="IPR016174">
    <property type="entry name" value="Di-haem_cyt_TM"/>
</dbReference>
<dbReference type="SUPFAM" id="SSF81342">
    <property type="entry name" value="Transmembrane di-heme cytochromes"/>
    <property type="match status" value="1"/>
</dbReference>
<evidence type="ECO:0000313" key="15">
    <source>
        <dbReference type="EMBL" id="MBR0667991.1"/>
    </source>
</evidence>
<keyword evidence="3" id="KW-0813">Transport</keyword>
<comment type="subcellular location">
    <subcellularLocation>
        <location evidence="2">Cell membrane</location>
        <topology evidence="2">Multi-pass membrane protein</topology>
    </subcellularLocation>
</comment>
<accession>A0ABS5F657</accession>
<keyword evidence="5" id="KW-0349">Heme</keyword>